<evidence type="ECO:0000313" key="1">
    <source>
        <dbReference type="EMBL" id="DAE05250.1"/>
    </source>
</evidence>
<proteinExistence type="predicted"/>
<sequence length="133" mass="14753">MDKLCSETVTLYHPDAAHRRVMRRVVRGVYWQQGRRALPDAGGTRQGTVLLVVIPQTAARYGEDYTLAPGDRLCLGEGPVLQWEDWPGFVPAAVENAAVVQYVLPMRLHGRLHHVEAGAWWNGSGTGVHSLTR</sequence>
<reference evidence="1" key="1">
    <citation type="journal article" date="2021" name="Proc. Natl. Acad. Sci. U.S.A.">
        <title>A Catalog of Tens of Thousands of Viruses from Human Metagenomes Reveals Hidden Associations with Chronic Diseases.</title>
        <authorList>
            <person name="Tisza M.J."/>
            <person name="Buck C.B."/>
        </authorList>
    </citation>
    <scope>NUCLEOTIDE SEQUENCE</scope>
    <source>
        <strain evidence="1">CtPui28</strain>
    </source>
</reference>
<protein>
    <submittedName>
        <fullName evidence="1">Uncharacterized protein</fullName>
    </submittedName>
</protein>
<name>A0A8S5PE55_9CAUD</name>
<accession>A0A8S5PE55</accession>
<organism evidence="1">
    <name type="scientific">Siphoviridae sp. ctPui28</name>
    <dbReference type="NCBI Taxonomy" id="2825488"/>
    <lineage>
        <taxon>Viruses</taxon>
        <taxon>Duplodnaviria</taxon>
        <taxon>Heunggongvirae</taxon>
        <taxon>Uroviricota</taxon>
        <taxon>Caudoviricetes</taxon>
    </lineage>
</organism>
<dbReference type="EMBL" id="BK015406">
    <property type="protein sequence ID" value="DAE05250.1"/>
    <property type="molecule type" value="Genomic_DNA"/>
</dbReference>